<dbReference type="GO" id="GO:0005789">
    <property type="term" value="C:endoplasmic reticulum membrane"/>
    <property type="evidence" value="ECO:0007669"/>
    <property type="project" value="UniProtKB-SubCell"/>
</dbReference>
<sequence>MDQFITACCLLFPVLASGTLSKDNFVIERKLGGHGFHRDLETIIHLPHKLQSEVAGPGCILLMYQVLPAGVYADPFQIHNLNQFGFPEVVFDRIVDIEAAEYASKSHELYLFIELSAYKPNKVTGHLNIEISLPIHARYHIPFLTERGTEPRAKISILHPGLYSNCSQPDVHNTLRAPCNPSNSSYCDWAQVSYISYSPQVELSIPVGEERHKPLVITVTLLVTTVICALLCKTIFTHNSDRPDKES</sequence>
<proteinExistence type="inferred from homology"/>
<keyword evidence="5 10" id="KW-0812">Transmembrane</keyword>
<evidence type="ECO:0000256" key="10">
    <source>
        <dbReference type="RuleBase" id="RU366056"/>
    </source>
</evidence>
<comment type="subcellular location">
    <subcellularLocation>
        <location evidence="1 10">Endoplasmic reticulum membrane</location>
        <topology evidence="1 10">Single-pass membrane protein</topology>
    </subcellularLocation>
</comment>
<dbReference type="Proteomes" id="UP000762676">
    <property type="component" value="Unassembled WGS sequence"/>
</dbReference>
<evidence type="ECO:0000256" key="3">
    <source>
        <dbReference type="ARBA" id="ARBA00010345"/>
    </source>
</evidence>
<keyword evidence="10" id="KW-0732">Signal</keyword>
<organism evidence="11 12">
    <name type="scientific">Elysia marginata</name>
    <dbReference type="NCBI Taxonomy" id="1093978"/>
    <lineage>
        <taxon>Eukaryota</taxon>
        <taxon>Metazoa</taxon>
        <taxon>Spiralia</taxon>
        <taxon>Lophotrochozoa</taxon>
        <taxon>Mollusca</taxon>
        <taxon>Gastropoda</taxon>
        <taxon>Heterobranchia</taxon>
        <taxon>Euthyneura</taxon>
        <taxon>Panpulmonata</taxon>
        <taxon>Sacoglossa</taxon>
        <taxon>Placobranchoidea</taxon>
        <taxon>Plakobranchidae</taxon>
        <taxon>Elysia</taxon>
    </lineage>
</organism>
<comment type="caution">
    <text evidence="11">The sequence shown here is derived from an EMBL/GenBank/DDBJ whole genome shotgun (WGS) entry which is preliminary data.</text>
</comment>
<dbReference type="SMART" id="SM00780">
    <property type="entry name" value="PIG-X"/>
    <property type="match status" value="1"/>
</dbReference>
<dbReference type="AlphaFoldDB" id="A0AAV4HNV6"/>
<evidence type="ECO:0000313" key="11">
    <source>
        <dbReference type="EMBL" id="GFR99878.1"/>
    </source>
</evidence>
<dbReference type="EMBL" id="BMAT01009160">
    <property type="protein sequence ID" value="GFR99878.1"/>
    <property type="molecule type" value="Genomic_DNA"/>
</dbReference>
<evidence type="ECO:0000256" key="9">
    <source>
        <dbReference type="ARBA" id="ARBA00023180"/>
    </source>
</evidence>
<comment type="similarity">
    <text evidence="3 10">Belongs to the PIGX family.</text>
</comment>
<evidence type="ECO:0000256" key="6">
    <source>
        <dbReference type="ARBA" id="ARBA00022824"/>
    </source>
</evidence>
<feature type="signal peptide" evidence="10">
    <location>
        <begin position="1"/>
        <end position="16"/>
    </location>
</feature>
<evidence type="ECO:0000256" key="5">
    <source>
        <dbReference type="ARBA" id="ARBA00022692"/>
    </source>
</evidence>
<dbReference type="Pfam" id="PF08320">
    <property type="entry name" value="PIG-X"/>
    <property type="match status" value="1"/>
</dbReference>
<keyword evidence="4 10" id="KW-0337">GPI-anchor biosynthesis</keyword>
<name>A0AAV4HNV6_9GAST</name>
<evidence type="ECO:0000256" key="8">
    <source>
        <dbReference type="ARBA" id="ARBA00023136"/>
    </source>
</evidence>
<feature type="chain" id="PRO_5043113704" description="Phosphatidylinositol-glycan biosynthesis class X protein" evidence="10">
    <location>
        <begin position="17"/>
        <end position="247"/>
    </location>
</feature>
<comment type="function">
    <text evidence="10">Stabilizing subunit of the glycosylphosphatidylinositol-mannosyltransferase I complex which catalyzes the transfer of the first mannose, via an alpha-1,4 bond from a dolichol-phosphate-mannose (Dol-P-Man) to the glucosaminyl acyl phosphatidylinositol (GlcN-(acyl)PI) intermediate to generate alpha-D-Man-(1-&gt;4)-alpha-D-GlcN-(1-&gt;6)-(1-radyl,2-acyl-sn-glycero-3-phospho)-2-acyl-inositol and participates in the sixth step of the glycosylphosphatidylinositol-anchor biosynthesis. Probably acts by stabilizing the mannosyltransferase PIGM.</text>
</comment>
<dbReference type="InterPro" id="IPR013233">
    <property type="entry name" value="PIG-X/PBN1"/>
</dbReference>
<evidence type="ECO:0000256" key="4">
    <source>
        <dbReference type="ARBA" id="ARBA00022502"/>
    </source>
</evidence>
<evidence type="ECO:0000256" key="1">
    <source>
        <dbReference type="ARBA" id="ARBA00004389"/>
    </source>
</evidence>
<dbReference type="GO" id="GO:0006506">
    <property type="term" value="P:GPI anchor biosynthetic process"/>
    <property type="evidence" value="ECO:0007669"/>
    <property type="project" value="UniProtKB-KW"/>
</dbReference>
<dbReference type="PANTHER" id="PTHR28650:SF1">
    <property type="entry name" value="PHOSPHATIDYLINOSITOL-GLYCAN BIOSYNTHESIS CLASS X PROTEIN"/>
    <property type="match status" value="1"/>
</dbReference>
<evidence type="ECO:0000313" key="12">
    <source>
        <dbReference type="Proteomes" id="UP000762676"/>
    </source>
</evidence>
<gene>
    <name evidence="11" type="ORF">ElyMa_004539400</name>
</gene>
<keyword evidence="6 10" id="KW-0256">Endoplasmic reticulum</keyword>
<evidence type="ECO:0000256" key="2">
    <source>
        <dbReference type="ARBA" id="ARBA00004687"/>
    </source>
</evidence>
<keyword evidence="9" id="KW-0325">Glycoprotein</keyword>
<comment type="pathway">
    <text evidence="2 10">Glycolipid biosynthesis; glycosylphosphatidylinositol-anchor biosynthesis.</text>
</comment>
<dbReference type="InterPro" id="IPR040039">
    <property type="entry name" value="PIGX"/>
</dbReference>
<protein>
    <recommendedName>
        <fullName evidence="10">Phosphatidylinositol-glycan biosynthesis class X protein</fullName>
    </recommendedName>
</protein>
<evidence type="ECO:0000256" key="7">
    <source>
        <dbReference type="ARBA" id="ARBA00022989"/>
    </source>
</evidence>
<reference evidence="11 12" key="1">
    <citation type="journal article" date="2021" name="Elife">
        <title>Chloroplast acquisition without the gene transfer in kleptoplastic sea slugs, Plakobranchus ocellatus.</title>
        <authorList>
            <person name="Maeda T."/>
            <person name="Takahashi S."/>
            <person name="Yoshida T."/>
            <person name="Shimamura S."/>
            <person name="Takaki Y."/>
            <person name="Nagai Y."/>
            <person name="Toyoda A."/>
            <person name="Suzuki Y."/>
            <person name="Arimoto A."/>
            <person name="Ishii H."/>
            <person name="Satoh N."/>
            <person name="Nishiyama T."/>
            <person name="Hasebe M."/>
            <person name="Maruyama T."/>
            <person name="Minagawa J."/>
            <person name="Obokata J."/>
            <person name="Shigenobu S."/>
        </authorList>
    </citation>
    <scope>NUCLEOTIDE SEQUENCE [LARGE SCALE GENOMIC DNA]</scope>
</reference>
<accession>A0AAV4HNV6</accession>
<keyword evidence="12" id="KW-1185">Reference proteome</keyword>
<feature type="transmembrane region" description="Helical" evidence="10">
    <location>
        <begin position="215"/>
        <end position="236"/>
    </location>
</feature>
<keyword evidence="8 10" id="KW-0472">Membrane</keyword>
<keyword evidence="7 10" id="KW-1133">Transmembrane helix</keyword>
<dbReference type="PANTHER" id="PTHR28650">
    <property type="entry name" value="PHOSPHATIDYLINOSITOL-GLYCAN BIOSYNTHESIS CLASS X PROTEIN"/>
    <property type="match status" value="1"/>
</dbReference>